<dbReference type="EMBL" id="FODJ01000001">
    <property type="protein sequence ID" value="SEN65757.1"/>
    <property type="molecule type" value="Genomic_DNA"/>
</dbReference>
<dbReference type="STRING" id="872970.SAMN04488134_101574"/>
<evidence type="ECO:0000313" key="1">
    <source>
        <dbReference type="EMBL" id="SEN65757.1"/>
    </source>
</evidence>
<keyword evidence="2" id="KW-1185">Reference proteome</keyword>
<dbReference type="OrthoDB" id="2829902at2"/>
<evidence type="ECO:0000313" key="2">
    <source>
        <dbReference type="Proteomes" id="UP000199300"/>
    </source>
</evidence>
<reference evidence="1 2" key="1">
    <citation type="submission" date="2016-10" db="EMBL/GenBank/DDBJ databases">
        <authorList>
            <person name="de Groot N.N."/>
        </authorList>
    </citation>
    <scope>NUCLEOTIDE SEQUENCE [LARGE SCALE GENOMIC DNA]</scope>
    <source>
        <strain evidence="1 2">CGMCC 1.10434</strain>
    </source>
</reference>
<accession>A0A1H8IC59</accession>
<dbReference type="AlphaFoldDB" id="A0A1H8IC59"/>
<dbReference type="RefSeq" id="WP_091494603.1">
    <property type="nucleotide sequence ID" value="NZ_FODJ01000001.1"/>
</dbReference>
<sequence length="248" mass="28735">MIKQSVILIGISLLVLIACSNKQPVIVQEELNEHAEESTELIEEEIDSGEEESDIQQFVEFTLIDRQISLHIDQIPIISNYLAQHRDRNQAINEMQLTQINEEGFESLFLLNFACQDNACSNLLLNTDTEQSKLLADQSDILAIQPSPDRSKLLITYQRPQSLQEWDLNRLMVFDLDSWSEVKLTSDNLTLTGFQTFQWPIFSAEWQDDENIQIEIPNVNQPDSESLTEWFESEEQELQFHILYLTTN</sequence>
<dbReference type="PROSITE" id="PS51257">
    <property type="entry name" value="PROKAR_LIPOPROTEIN"/>
    <property type="match status" value="1"/>
</dbReference>
<dbReference type="Proteomes" id="UP000199300">
    <property type="component" value="Unassembled WGS sequence"/>
</dbReference>
<name>A0A1H8IC59_9BACI</name>
<proteinExistence type="predicted"/>
<evidence type="ECO:0008006" key="3">
    <source>
        <dbReference type="Google" id="ProtNLM"/>
    </source>
</evidence>
<gene>
    <name evidence="1" type="ORF">SAMN04488134_101574</name>
</gene>
<protein>
    <recommendedName>
        <fullName evidence="3">Lipoprotein</fullName>
    </recommendedName>
</protein>
<organism evidence="1 2">
    <name type="scientific">Amphibacillus marinus</name>
    <dbReference type="NCBI Taxonomy" id="872970"/>
    <lineage>
        <taxon>Bacteria</taxon>
        <taxon>Bacillati</taxon>
        <taxon>Bacillota</taxon>
        <taxon>Bacilli</taxon>
        <taxon>Bacillales</taxon>
        <taxon>Bacillaceae</taxon>
        <taxon>Amphibacillus</taxon>
    </lineage>
</organism>